<reference evidence="1 2" key="1">
    <citation type="journal article" date="2018" name="Sci. Rep.">
        <title>Genomic signatures of local adaptation to the degree of environmental predictability in rotifers.</title>
        <authorList>
            <person name="Franch-Gras L."/>
            <person name="Hahn C."/>
            <person name="Garcia-Roger E.M."/>
            <person name="Carmona M.J."/>
            <person name="Serra M."/>
            <person name="Gomez A."/>
        </authorList>
    </citation>
    <scope>NUCLEOTIDE SEQUENCE [LARGE SCALE GENOMIC DNA]</scope>
    <source>
        <strain evidence="1">HYR1</strain>
    </source>
</reference>
<dbReference type="Proteomes" id="UP000276133">
    <property type="component" value="Unassembled WGS sequence"/>
</dbReference>
<comment type="caution">
    <text evidence="1">The sequence shown here is derived from an EMBL/GenBank/DDBJ whole genome shotgun (WGS) entry which is preliminary data.</text>
</comment>
<keyword evidence="2" id="KW-1185">Reference proteome</keyword>
<organism evidence="1 2">
    <name type="scientific">Brachionus plicatilis</name>
    <name type="common">Marine rotifer</name>
    <name type="synonym">Brachionus muelleri</name>
    <dbReference type="NCBI Taxonomy" id="10195"/>
    <lineage>
        <taxon>Eukaryota</taxon>
        <taxon>Metazoa</taxon>
        <taxon>Spiralia</taxon>
        <taxon>Gnathifera</taxon>
        <taxon>Rotifera</taxon>
        <taxon>Eurotatoria</taxon>
        <taxon>Monogononta</taxon>
        <taxon>Pseudotrocha</taxon>
        <taxon>Ploima</taxon>
        <taxon>Brachionidae</taxon>
        <taxon>Brachionus</taxon>
    </lineage>
</organism>
<sequence length="70" mass="8088">MSIKAATLMYLAPNCFSVLPKPETGPWSQKSYSSEVTFALFLRSSDTTFYYHPKLCSYSRSKLRQSVRRK</sequence>
<dbReference type="EMBL" id="REGN01003055">
    <property type="protein sequence ID" value="RNA24727.1"/>
    <property type="molecule type" value="Genomic_DNA"/>
</dbReference>
<gene>
    <name evidence="1" type="ORF">BpHYR1_026641</name>
</gene>
<evidence type="ECO:0000313" key="1">
    <source>
        <dbReference type="EMBL" id="RNA24727.1"/>
    </source>
</evidence>
<accession>A0A3M7RMZ4</accession>
<dbReference type="AlphaFoldDB" id="A0A3M7RMZ4"/>
<evidence type="ECO:0000313" key="2">
    <source>
        <dbReference type="Proteomes" id="UP000276133"/>
    </source>
</evidence>
<proteinExistence type="predicted"/>
<name>A0A3M7RMZ4_BRAPC</name>
<protein>
    <submittedName>
        <fullName evidence="1">Uncharacterized protein</fullName>
    </submittedName>
</protein>